<gene>
    <name evidence="3" type="ORF">EV138_2389</name>
</gene>
<feature type="transmembrane region" description="Helical" evidence="1">
    <location>
        <begin position="94"/>
        <end position="113"/>
    </location>
</feature>
<feature type="transmembrane region" description="Helical" evidence="1">
    <location>
        <begin position="125"/>
        <end position="144"/>
    </location>
</feature>
<comment type="caution">
    <text evidence="3">The sequence shown here is derived from an EMBL/GenBank/DDBJ whole genome shotgun (WGS) entry which is preliminary data.</text>
</comment>
<keyword evidence="1" id="KW-0812">Transmembrane</keyword>
<evidence type="ECO:0000256" key="1">
    <source>
        <dbReference type="SAM" id="Phobius"/>
    </source>
</evidence>
<evidence type="ECO:0000313" key="4">
    <source>
        <dbReference type="Proteomes" id="UP000295151"/>
    </source>
</evidence>
<dbReference type="InterPro" id="IPR019251">
    <property type="entry name" value="DUF2231_TM"/>
</dbReference>
<reference evidence="3 4" key="1">
    <citation type="submission" date="2019-03" db="EMBL/GenBank/DDBJ databases">
        <title>Genomic Encyclopedia of Type Strains, Phase III (KMG-III): the genomes of soil and plant-associated and newly described type strains.</title>
        <authorList>
            <person name="Whitman W."/>
        </authorList>
    </citation>
    <scope>NUCLEOTIDE SEQUENCE [LARGE SCALE GENOMIC DNA]</scope>
    <source>
        <strain evidence="3 4">VKM Ac-2575</strain>
    </source>
</reference>
<dbReference type="Pfam" id="PF09990">
    <property type="entry name" value="DUF2231"/>
    <property type="match status" value="1"/>
</dbReference>
<protein>
    <submittedName>
        <fullName evidence="3">Putative membrane protein</fullName>
    </submittedName>
</protein>
<keyword evidence="4" id="KW-1185">Reference proteome</keyword>
<evidence type="ECO:0000259" key="2">
    <source>
        <dbReference type="Pfam" id="PF09990"/>
    </source>
</evidence>
<accession>A0A4R7TBX0</accession>
<proteinExistence type="predicted"/>
<name>A0A4R7TBX0_9ACTN</name>
<dbReference type="RefSeq" id="WP_133978598.1">
    <property type="nucleotide sequence ID" value="NZ_SOCE01000001.1"/>
</dbReference>
<feature type="transmembrane region" description="Helical" evidence="1">
    <location>
        <begin position="21"/>
        <end position="46"/>
    </location>
</feature>
<dbReference type="Proteomes" id="UP000295151">
    <property type="component" value="Unassembled WGS sequence"/>
</dbReference>
<dbReference type="OrthoDB" id="9795104at2"/>
<dbReference type="AlphaFoldDB" id="A0A4R7TBX0"/>
<feature type="domain" description="DUF2231" evidence="2">
    <location>
        <begin position="19"/>
        <end position="156"/>
    </location>
</feature>
<keyword evidence="1" id="KW-1133">Transmembrane helix</keyword>
<organism evidence="3 4">
    <name type="scientific">Kribbella voronezhensis</name>
    <dbReference type="NCBI Taxonomy" id="2512212"/>
    <lineage>
        <taxon>Bacteria</taxon>
        <taxon>Bacillati</taxon>
        <taxon>Actinomycetota</taxon>
        <taxon>Actinomycetes</taxon>
        <taxon>Propionibacteriales</taxon>
        <taxon>Kribbellaceae</taxon>
        <taxon>Kribbella</taxon>
    </lineage>
</organism>
<feature type="transmembrane region" description="Helical" evidence="1">
    <location>
        <begin position="58"/>
        <end position="82"/>
    </location>
</feature>
<dbReference type="EMBL" id="SOCE01000001">
    <property type="protein sequence ID" value="TDU88838.1"/>
    <property type="molecule type" value="Genomic_DNA"/>
</dbReference>
<keyword evidence="1" id="KW-0472">Membrane</keyword>
<evidence type="ECO:0000313" key="3">
    <source>
        <dbReference type="EMBL" id="TDU88838.1"/>
    </source>
</evidence>
<sequence>MNDFNQAKQPKSILAGPYGHPFHPVMVTVPIGAWVASVVFDIIAFASSGDESVFSEGAYWLILIGIVGAVVAALFGLMDLLVIPRGTPAFRTGLTHMAANLTVVVLFVVNFVIRAGQGYEEASVVGFVISLIALALLGFSGWLGGKLAYHYGVRVASEETQREGFR</sequence>